<dbReference type="Proteomes" id="UP000015354">
    <property type="component" value="Unassembled WGS sequence"/>
</dbReference>
<evidence type="ECO:0000256" key="1">
    <source>
        <dbReference type="ARBA" id="ARBA00022837"/>
    </source>
</evidence>
<keyword evidence="5" id="KW-1185">Reference proteome</keyword>
<dbReference type="InterPro" id="IPR002048">
    <property type="entry name" value="EF_hand_dom"/>
</dbReference>
<dbReference type="AlphaFoldDB" id="S9V1M7"/>
<gene>
    <name evidence="4" type="ORF">STCU_11053</name>
</gene>
<dbReference type="PROSITE" id="PS00018">
    <property type="entry name" value="EF_HAND_1"/>
    <property type="match status" value="2"/>
</dbReference>
<evidence type="ECO:0000313" key="5">
    <source>
        <dbReference type="Proteomes" id="UP000015354"/>
    </source>
</evidence>
<evidence type="ECO:0000259" key="3">
    <source>
        <dbReference type="PROSITE" id="PS50222"/>
    </source>
</evidence>
<feature type="domain" description="EF-hand" evidence="3">
    <location>
        <begin position="261"/>
        <end position="294"/>
    </location>
</feature>
<dbReference type="PROSITE" id="PS50222">
    <property type="entry name" value="EF_HAND_2"/>
    <property type="match status" value="2"/>
</dbReference>
<dbReference type="GO" id="GO:0005509">
    <property type="term" value="F:calcium ion binding"/>
    <property type="evidence" value="ECO:0007669"/>
    <property type="project" value="InterPro"/>
</dbReference>
<evidence type="ECO:0000313" key="4">
    <source>
        <dbReference type="EMBL" id="EPY16695.1"/>
    </source>
</evidence>
<comment type="caution">
    <text evidence="4">The sequence shown here is derived from an EMBL/GenBank/DDBJ whole genome shotgun (WGS) entry which is preliminary data.</text>
</comment>
<feature type="compositionally biased region" description="Basic and acidic residues" evidence="2">
    <location>
        <begin position="144"/>
        <end position="156"/>
    </location>
</feature>
<proteinExistence type="predicted"/>
<dbReference type="OrthoDB" id="26525at2759"/>
<feature type="region of interest" description="Disordered" evidence="2">
    <location>
        <begin position="113"/>
        <end position="180"/>
    </location>
</feature>
<dbReference type="Gene3D" id="1.10.238.10">
    <property type="entry name" value="EF-hand"/>
    <property type="match status" value="1"/>
</dbReference>
<dbReference type="EMBL" id="ATMH01010945">
    <property type="protein sequence ID" value="EPY16695.1"/>
    <property type="molecule type" value="Genomic_DNA"/>
</dbReference>
<accession>S9V1M7</accession>
<dbReference type="Pfam" id="PF13499">
    <property type="entry name" value="EF-hand_7"/>
    <property type="match status" value="1"/>
</dbReference>
<sequence length="294" mass="32823">MTASSSDFDFERVEDLRKQFYVMPHQLQEAKQLFDHYCSLDTPTSTSPGNDEAVNENAAVSPREREMSVKALAMLFKDLGVDKSPAEVRELVDQRTRHSALLDQPRVAQGEALTVPVVAEDPMRRSKSGRSSSRSLSPRRKRLGTADDNKDKEEGTRLGPAAEGSGKYTEERRSPAPQRAPGIAFEQFVYLLLSSFEEEEETSTRTEIETTFKKLDMDGNGELSEQDIRQAVERYQKEVHNGSPQTYSADSTDVMQLVANMHSAEMQLALGECDLNGDGVITMADFALCLLRSY</sequence>
<organism evidence="4 5">
    <name type="scientific">Strigomonas culicis</name>
    <dbReference type="NCBI Taxonomy" id="28005"/>
    <lineage>
        <taxon>Eukaryota</taxon>
        <taxon>Discoba</taxon>
        <taxon>Euglenozoa</taxon>
        <taxon>Kinetoplastea</taxon>
        <taxon>Metakinetoplastina</taxon>
        <taxon>Trypanosomatida</taxon>
        <taxon>Trypanosomatidae</taxon>
        <taxon>Strigomonadinae</taxon>
        <taxon>Strigomonas</taxon>
    </lineage>
</organism>
<keyword evidence="1" id="KW-0106">Calcium</keyword>
<dbReference type="SMART" id="SM00054">
    <property type="entry name" value="EFh"/>
    <property type="match status" value="2"/>
</dbReference>
<dbReference type="InterPro" id="IPR011992">
    <property type="entry name" value="EF-hand-dom_pair"/>
</dbReference>
<protein>
    <recommendedName>
        <fullName evidence="3">EF-hand domain-containing protein</fullName>
    </recommendedName>
</protein>
<dbReference type="InterPro" id="IPR018247">
    <property type="entry name" value="EF_Hand_1_Ca_BS"/>
</dbReference>
<dbReference type="SUPFAM" id="SSF47473">
    <property type="entry name" value="EF-hand"/>
    <property type="match status" value="1"/>
</dbReference>
<reference evidence="4 5" key="1">
    <citation type="journal article" date="2013" name="PLoS ONE">
        <title>Predicting the Proteins of Angomonas deanei, Strigomonas culicis and Their Respective Endosymbionts Reveals New Aspects of the Trypanosomatidae Family.</title>
        <authorList>
            <person name="Motta M.C."/>
            <person name="Martins A.C."/>
            <person name="de Souza S.S."/>
            <person name="Catta-Preta C.M."/>
            <person name="Silva R."/>
            <person name="Klein C.C."/>
            <person name="de Almeida L.G."/>
            <person name="de Lima Cunha O."/>
            <person name="Ciapina L.P."/>
            <person name="Brocchi M."/>
            <person name="Colabardini A.C."/>
            <person name="de Araujo Lima B."/>
            <person name="Machado C.R."/>
            <person name="de Almeida Soares C.M."/>
            <person name="Probst C.M."/>
            <person name="de Menezes C.B."/>
            <person name="Thompson C.E."/>
            <person name="Bartholomeu D.C."/>
            <person name="Gradia D.F."/>
            <person name="Pavoni D.P."/>
            <person name="Grisard E.C."/>
            <person name="Fantinatti-Garboggini F."/>
            <person name="Marchini F.K."/>
            <person name="Rodrigues-Luiz G.F."/>
            <person name="Wagner G."/>
            <person name="Goldman G.H."/>
            <person name="Fietto J.L."/>
            <person name="Elias M.C."/>
            <person name="Goldman M.H."/>
            <person name="Sagot M.F."/>
            <person name="Pereira M."/>
            <person name="Stoco P.H."/>
            <person name="de Mendonca-Neto R.P."/>
            <person name="Teixeira S.M."/>
            <person name="Maciel T.E."/>
            <person name="de Oliveira Mendes T.A."/>
            <person name="Urmenyi T.P."/>
            <person name="de Souza W."/>
            <person name="Schenkman S."/>
            <person name="de Vasconcelos A.T."/>
        </authorList>
    </citation>
    <scope>NUCLEOTIDE SEQUENCE [LARGE SCALE GENOMIC DNA]</scope>
</reference>
<feature type="domain" description="EF-hand" evidence="3">
    <location>
        <begin position="203"/>
        <end position="238"/>
    </location>
</feature>
<name>S9V1M7_9TRYP</name>
<feature type="region of interest" description="Disordered" evidence="2">
    <location>
        <begin position="42"/>
        <end position="62"/>
    </location>
</feature>
<evidence type="ECO:0000256" key="2">
    <source>
        <dbReference type="SAM" id="MobiDB-lite"/>
    </source>
</evidence>